<evidence type="ECO:0000256" key="1">
    <source>
        <dbReference type="ARBA" id="ARBA00023015"/>
    </source>
</evidence>
<reference evidence="4" key="1">
    <citation type="submission" date="2021-02" db="EMBL/GenBank/DDBJ databases">
        <authorList>
            <person name="Nowell W R."/>
        </authorList>
    </citation>
    <scope>NUCLEOTIDE SEQUENCE</scope>
    <source>
        <strain evidence="4">Ploen Becks lab</strain>
    </source>
</reference>
<keyword evidence="2" id="KW-0804">Transcription</keyword>
<evidence type="ECO:0000313" key="4">
    <source>
        <dbReference type="EMBL" id="CAF0777693.1"/>
    </source>
</evidence>
<organism evidence="4 5">
    <name type="scientific">Brachionus calyciflorus</name>
    <dbReference type="NCBI Taxonomy" id="104777"/>
    <lineage>
        <taxon>Eukaryota</taxon>
        <taxon>Metazoa</taxon>
        <taxon>Spiralia</taxon>
        <taxon>Gnathifera</taxon>
        <taxon>Rotifera</taxon>
        <taxon>Eurotatoria</taxon>
        <taxon>Monogononta</taxon>
        <taxon>Pseudotrocha</taxon>
        <taxon>Ploima</taxon>
        <taxon>Brachionidae</taxon>
        <taxon>Brachionus</taxon>
    </lineage>
</organism>
<keyword evidence="5" id="KW-1185">Reference proteome</keyword>
<keyword evidence="1" id="KW-0805">Transcription regulation</keyword>
<evidence type="ECO:0000313" key="5">
    <source>
        <dbReference type="Proteomes" id="UP000663879"/>
    </source>
</evidence>
<evidence type="ECO:0000256" key="3">
    <source>
        <dbReference type="ARBA" id="ARBA00023170"/>
    </source>
</evidence>
<gene>
    <name evidence="4" type="ORF">OXX778_LOCUS5290</name>
</gene>
<proteinExistence type="predicted"/>
<sequence>MSQVIQEFDIQGDINVKLDSKISFNNVTEQSLLSCQACKNQKLVSKKRKKVTKIVKVDSSLSSKEWINKHLEFWKNAPLKPILDEESIKKLDNLIINEIENSHSNFPEKRYLNSTAQNRDIVINLLRDESFHIYKYLTKEFQGLETKALELIESTDPPSKCDLNQSYHLLLMQKLKIHFDKHVKFMLKKIRDLPGFERVCSHDIHVILNEQIFILFGLREIGTLIIGEKGRSLVMEFFYNLKMLNLTEQELALLVPFILTISSKNVQDSFLIQELNEYYGRALISELSLNQRSKEFIKFLLQVIAESSKLNQFCFDILINYGIKPLDI</sequence>
<protein>
    <submittedName>
        <fullName evidence="4">Uncharacterized protein</fullName>
    </submittedName>
</protein>
<evidence type="ECO:0000256" key="2">
    <source>
        <dbReference type="ARBA" id="ARBA00023163"/>
    </source>
</evidence>
<dbReference type="EMBL" id="CAJNOC010000567">
    <property type="protein sequence ID" value="CAF0777693.1"/>
    <property type="molecule type" value="Genomic_DNA"/>
</dbReference>
<dbReference type="InterPro" id="IPR035500">
    <property type="entry name" value="NHR-like_dom_sf"/>
</dbReference>
<comment type="caution">
    <text evidence="4">The sequence shown here is derived from an EMBL/GenBank/DDBJ whole genome shotgun (WGS) entry which is preliminary data.</text>
</comment>
<name>A0A813R7U0_9BILA</name>
<keyword evidence="3" id="KW-0675">Receptor</keyword>
<dbReference type="SUPFAM" id="SSF48508">
    <property type="entry name" value="Nuclear receptor ligand-binding domain"/>
    <property type="match status" value="1"/>
</dbReference>
<dbReference type="Proteomes" id="UP000663879">
    <property type="component" value="Unassembled WGS sequence"/>
</dbReference>
<dbReference type="OrthoDB" id="7634782at2759"/>
<accession>A0A813R7U0</accession>
<dbReference type="Gene3D" id="1.10.565.10">
    <property type="entry name" value="Retinoid X Receptor"/>
    <property type="match status" value="1"/>
</dbReference>
<dbReference type="AlphaFoldDB" id="A0A813R7U0"/>